<dbReference type="InterPro" id="IPR029044">
    <property type="entry name" value="Nucleotide-diphossugar_trans"/>
</dbReference>
<keyword evidence="3" id="KW-1185">Reference proteome</keyword>
<dbReference type="PANTHER" id="PTHR43685:SF2">
    <property type="entry name" value="GLYCOSYLTRANSFERASE 2-LIKE DOMAIN-CONTAINING PROTEIN"/>
    <property type="match status" value="1"/>
</dbReference>
<dbReference type="SUPFAM" id="SSF53448">
    <property type="entry name" value="Nucleotide-diphospho-sugar transferases"/>
    <property type="match status" value="1"/>
</dbReference>
<accession>A0A1H3HQR9</accession>
<dbReference type="Gene3D" id="3.90.550.10">
    <property type="entry name" value="Spore Coat Polysaccharide Biosynthesis Protein SpsA, Chain A"/>
    <property type="match status" value="1"/>
</dbReference>
<evidence type="ECO:0000313" key="2">
    <source>
        <dbReference type="EMBL" id="SDY17114.1"/>
    </source>
</evidence>
<dbReference type="InterPro" id="IPR001173">
    <property type="entry name" value="Glyco_trans_2-like"/>
</dbReference>
<name>A0A1H3HQR9_9BACI</name>
<dbReference type="PANTHER" id="PTHR43685">
    <property type="entry name" value="GLYCOSYLTRANSFERASE"/>
    <property type="match status" value="1"/>
</dbReference>
<feature type="domain" description="Glycosyltransferase 2-like" evidence="1">
    <location>
        <begin position="6"/>
        <end position="128"/>
    </location>
</feature>
<organism evidence="2 3">
    <name type="scientific">Evansella caseinilytica</name>
    <dbReference type="NCBI Taxonomy" id="1503961"/>
    <lineage>
        <taxon>Bacteria</taxon>
        <taxon>Bacillati</taxon>
        <taxon>Bacillota</taxon>
        <taxon>Bacilli</taxon>
        <taxon>Bacillales</taxon>
        <taxon>Bacillaceae</taxon>
        <taxon>Evansella</taxon>
    </lineage>
</organism>
<dbReference type="CDD" id="cd00761">
    <property type="entry name" value="Glyco_tranf_GTA_type"/>
    <property type="match status" value="1"/>
</dbReference>
<sequence length="434" mass="50625">MKPKISVILTSYNKPETVGKAIKSVLNQTYDNWELLIMDDNSRQETKEKIEKYLNDSRISFFQSAVRNDQRYLTTRYATLINEALEKVSGRYITYLTDDDYYLPQRFERMVSYFQRNRKAKICYSMQQVVHIDEKGDTVMETVRRTSGMLRKASFLVDHCSVMHEASLLKKVYEKFGSYWDDDARNWNHGDAAFWDRLTCFACFHPVNQILDVNLKTPYSFQILNTYLPWELPEGLVVTSQGGNKFVIEREKRRWLSPAMTGKLALDDHDIIVPDPLLYRYRPGERVDDRVFETGKFPSGTVLTYNQTKERLYLMEKGRRRLVPSLSVADKYCLAEKAVVVSPFILSEIPEGSPLSLEMCTAADLPEGKFFEFYGRYFVVMNGKLCILNRKMADRLHLDKARLPKINAREYKRCPKGKELGWNGSRSGQRRKKS</sequence>
<dbReference type="AlphaFoldDB" id="A0A1H3HQR9"/>
<protein>
    <submittedName>
        <fullName evidence="2">Spore maturation protein CgeD</fullName>
    </submittedName>
</protein>
<dbReference type="Pfam" id="PF00535">
    <property type="entry name" value="Glycos_transf_2"/>
    <property type="match status" value="1"/>
</dbReference>
<evidence type="ECO:0000259" key="1">
    <source>
        <dbReference type="Pfam" id="PF00535"/>
    </source>
</evidence>
<reference evidence="3" key="1">
    <citation type="submission" date="2016-10" db="EMBL/GenBank/DDBJ databases">
        <authorList>
            <person name="Varghese N."/>
            <person name="Submissions S."/>
        </authorList>
    </citation>
    <scope>NUCLEOTIDE SEQUENCE [LARGE SCALE GENOMIC DNA]</scope>
    <source>
        <strain evidence="3">SP</strain>
    </source>
</reference>
<gene>
    <name evidence="2" type="ORF">SAMN05421736_101561</name>
</gene>
<dbReference type="EMBL" id="FNPI01000001">
    <property type="protein sequence ID" value="SDY17114.1"/>
    <property type="molecule type" value="Genomic_DNA"/>
</dbReference>
<dbReference type="Proteomes" id="UP000198935">
    <property type="component" value="Unassembled WGS sequence"/>
</dbReference>
<evidence type="ECO:0000313" key="3">
    <source>
        <dbReference type="Proteomes" id="UP000198935"/>
    </source>
</evidence>
<dbReference type="InterPro" id="IPR050834">
    <property type="entry name" value="Glycosyltransf_2"/>
</dbReference>
<proteinExistence type="predicted"/>
<dbReference type="STRING" id="1503961.SAMN05421736_101561"/>